<dbReference type="GO" id="GO:0055085">
    <property type="term" value="P:transmembrane transport"/>
    <property type="evidence" value="ECO:0007669"/>
    <property type="project" value="InterPro"/>
</dbReference>
<dbReference type="InterPro" id="IPR050366">
    <property type="entry name" value="BP-dependent_transpt_permease"/>
</dbReference>
<evidence type="ECO:0000256" key="1">
    <source>
        <dbReference type="ARBA" id="ARBA00004651"/>
    </source>
</evidence>
<dbReference type="PANTHER" id="PTHR43386">
    <property type="entry name" value="OLIGOPEPTIDE TRANSPORT SYSTEM PERMEASE PROTEIN APPC"/>
    <property type="match status" value="1"/>
</dbReference>
<keyword evidence="3" id="KW-1003">Cell membrane</keyword>
<keyword evidence="5 7" id="KW-1133">Transmembrane helix</keyword>
<evidence type="ECO:0000313" key="9">
    <source>
        <dbReference type="EMBL" id="AKB80007.1"/>
    </source>
</evidence>
<gene>
    <name evidence="9" type="ORF">MSHOH_3524</name>
</gene>
<keyword evidence="4 7" id="KW-0812">Transmembrane</keyword>
<reference evidence="9 10" key="1">
    <citation type="submission" date="2014-07" db="EMBL/GenBank/DDBJ databases">
        <title>Methanogenic archaea and the global carbon cycle.</title>
        <authorList>
            <person name="Henriksen J.R."/>
            <person name="Luke J."/>
            <person name="Reinhart S."/>
            <person name="Benedict M.N."/>
            <person name="Youngblut N.D."/>
            <person name="Metcalf M.E."/>
            <person name="Whitaker R.J."/>
            <person name="Metcalf W.W."/>
        </authorList>
    </citation>
    <scope>NUCLEOTIDE SEQUENCE [LARGE SCALE GENOMIC DNA]</scope>
    <source>
        <strain evidence="9 10">HB-1</strain>
    </source>
</reference>
<dbReference type="SUPFAM" id="SSF161098">
    <property type="entry name" value="MetI-like"/>
    <property type="match status" value="1"/>
</dbReference>
<dbReference type="PANTHER" id="PTHR43386:SF1">
    <property type="entry name" value="D,D-DIPEPTIDE TRANSPORT SYSTEM PERMEASE PROTEIN DDPC-RELATED"/>
    <property type="match status" value="1"/>
</dbReference>
<evidence type="ECO:0000256" key="2">
    <source>
        <dbReference type="ARBA" id="ARBA00022448"/>
    </source>
</evidence>
<dbReference type="EMBL" id="CP009516">
    <property type="protein sequence ID" value="AKB80007.1"/>
    <property type="molecule type" value="Genomic_DNA"/>
</dbReference>
<feature type="transmembrane region" description="Helical" evidence="7">
    <location>
        <begin position="162"/>
        <end position="188"/>
    </location>
</feature>
<dbReference type="HOGENOM" id="CLU_028518_8_0_2"/>
<dbReference type="PROSITE" id="PS50928">
    <property type="entry name" value="ABC_TM1"/>
    <property type="match status" value="1"/>
</dbReference>
<dbReference type="Proteomes" id="UP000033101">
    <property type="component" value="Chromosome"/>
</dbReference>
<dbReference type="AlphaFoldDB" id="A0A0E3SHN1"/>
<dbReference type="OrthoDB" id="312811at2157"/>
<dbReference type="STRING" id="1434110.MSHOH_3524"/>
<keyword evidence="6 7" id="KW-0472">Membrane</keyword>
<dbReference type="KEGG" id="mhor:MSHOH_3524"/>
<evidence type="ECO:0000256" key="4">
    <source>
        <dbReference type="ARBA" id="ARBA00022692"/>
    </source>
</evidence>
<protein>
    <submittedName>
        <fullName evidence="9">Oligopeptide transport system permease protein OppC</fullName>
    </submittedName>
</protein>
<keyword evidence="2 7" id="KW-0813">Transport</keyword>
<dbReference type="PATRIC" id="fig|1434110.4.peg.4517"/>
<organism evidence="9 10">
    <name type="scientific">Methanosarcina horonobensis HB-1 = JCM 15518</name>
    <dbReference type="NCBI Taxonomy" id="1434110"/>
    <lineage>
        <taxon>Archaea</taxon>
        <taxon>Methanobacteriati</taxon>
        <taxon>Methanobacteriota</taxon>
        <taxon>Stenosarchaea group</taxon>
        <taxon>Methanomicrobia</taxon>
        <taxon>Methanosarcinales</taxon>
        <taxon>Methanosarcinaceae</taxon>
        <taxon>Methanosarcina</taxon>
    </lineage>
</organism>
<accession>A0A0E3SHN1</accession>
<evidence type="ECO:0000256" key="3">
    <source>
        <dbReference type="ARBA" id="ARBA00022475"/>
    </source>
</evidence>
<comment type="similarity">
    <text evidence="7">Belongs to the binding-protein-dependent transport system permease family.</text>
</comment>
<feature type="transmembrane region" description="Helical" evidence="7">
    <location>
        <begin position="119"/>
        <end position="141"/>
    </location>
</feature>
<feature type="domain" description="ABC transmembrane type-1" evidence="8">
    <location>
        <begin position="113"/>
        <end position="304"/>
    </location>
</feature>
<dbReference type="Gene3D" id="1.10.3720.10">
    <property type="entry name" value="MetI-like"/>
    <property type="match status" value="1"/>
</dbReference>
<dbReference type="GO" id="GO:0005886">
    <property type="term" value="C:plasma membrane"/>
    <property type="evidence" value="ECO:0007669"/>
    <property type="project" value="UniProtKB-SubCell"/>
</dbReference>
<sequence length="322" mass="35618">MSTEAACIESSCITEACAEEHPEKQQENSNLNFKFPGEPLFRVSRKLEGLLGQLNQGGILLFIFFLFMALFPSFLAPYAPNERFTHYEEPSWDHFLGTNDIGNDILSELVYGSRISMTVGFAAALISTLMGIVLGICAGYFRGALDEVLMGFTDVVLIIPKIPLIIVLGAYLQPSIWILIPVLGLLSWESTARVTRSKTLQLREAGYVKSARCMGFSSWHIMSTDIFPNLYHVLLPKFMLATASAMISEASLSFLGLSDISMKSWGTMLSFAFFRGGFIRDMWWWYVPPGICITLCVISIALIGFGLETQGEEHAGEGADAM</sequence>
<evidence type="ECO:0000256" key="7">
    <source>
        <dbReference type="RuleBase" id="RU363032"/>
    </source>
</evidence>
<dbReference type="InterPro" id="IPR035906">
    <property type="entry name" value="MetI-like_sf"/>
</dbReference>
<evidence type="ECO:0000256" key="5">
    <source>
        <dbReference type="ARBA" id="ARBA00022989"/>
    </source>
</evidence>
<comment type="subcellular location">
    <subcellularLocation>
        <location evidence="1 7">Cell membrane</location>
        <topology evidence="1 7">Multi-pass membrane protein</topology>
    </subcellularLocation>
</comment>
<feature type="transmembrane region" description="Helical" evidence="7">
    <location>
        <begin position="59"/>
        <end position="79"/>
    </location>
</feature>
<proteinExistence type="inferred from homology"/>
<dbReference type="InterPro" id="IPR000515">
    <property type="entry name" value="MetI-like"/>
</dbReference>
<evidence type="ECO:0000259" key="8">
    <source>
        <dbReference type="PROSITE" id="PS50928"/>
    </source>
</evidence>
<keyword evidence="10" id="KW-1185">Reference proteome</keyword>
<feature type="transmembrane region" description="Helical" evidence="7">
    <location>
        <begin position="283"/>
        <end position="307"/>
    </location>
</feature>
<evidence type="ECO:0000313" key="10">
    <source>
        <dbReference type="Proteomes" id="UP000033101"/>
    </source>
</evidence>
<dbReference type="GeneID" id="24832869"/>
<name>A0A0E3SHN1_9EURY</name>
<dbReference type="CDD" id="cd06261">
    <property type="entry name" value="TM_PBP2"/>
    <property type="match status" value="1"/>
</dbReference>
<dbReference type="Pfam" id="PF00528">
    <property type="entry name" value="BPD_transp_1"/>
    <property type="match status" value="1"/>
</dbReference>
<dbReference type="RefSeq" id="WP_052730934.1">
    <property type="nucleotide sequence ID" value="NZ_CP009516.1"/>
</dbReference>
<evidence type="ECO:0000256" key="6">
    <source>
        <dbReference type="ARBA" id="ARBA00023136"/>
    </source>
</evidence>